<accession>A0A3A8FCI8</accession>
<proteinExistence type="predicted"/>
<protein>
    <submittedName>
        <fullName evidence="1">Uncharacterized protein</fullName>
    </submittedName>
</protein>
<dbReference type="RefSeq" id="WP_120382881.1">
    <property type="nucleotide sequence ID" value="NZ_RAXT01000003.1"/>
</dbReference>
<dbReference type="AlphaFoldDB" id="A0A3A8FCI8"/>
<dbReference type="OrthoDB" id="4545245at2"/>
<evidence type="ECO:0000313" key="1">
    <source>
        <dbReference type="EMBL" id="RKG40084.1"/>
    </source>
</evidence>
<organism evidence="1 2">
    <name type="scientific">Acinetobacter rongchengensis</name>
    <dbReference type="NCBI Taxonomy" id="2419601"/>
    <lineage>
        <taxon>Bacteria</taxon>
        <taxon>Pseudomonadati</taxon>
        <taxon>Pseudomonadota</taxon>
        <taxon>Gammaproteobacteria</taxon>
        <taxon>Moraxellales</taxon>
        <taxon>Moraxellaceae</taxon>
        <taxon>Acinetobacter</taxon>
    </lineage>
</organism>
<sequence length="153" mass="17614">MTTQIDSKISLSELRQRFQQGQLLSVEQRQGFWHARFVGPLWLRLSGMPSCYLSGLWGWQGKKFTAENAATNVLKRGDHTIDALHMKVTETVSKIDSKPVITLSYPAPSPIPWRWVTDELRVIDDHTLLGMTRLHLPILRYFTIPFLLEKKPS</sequence>
<name>A0A3A8FCI8_9GAMM</name>
<gene>
    <name evidence="1" type="ORF">D7V20_03150</name>
</gene>
<comment type="caution">
    <text evidence="1">The sequence shown here is derived from an EMBL/GenBank/DDBJ whole genome shotgun (WGS) entry which is preliminary data.</text>
</comment>
<dbReference type="EMBL" id="RAXT01000003">
    <property type="protein sequence ID" value="RKG40084.1"/>
    <property type="molecule type" value="Genomic_DNA"/>
</dbReference>
<dbReference type="Proteomes" id="UP000280405">
    <property type="component" value="Unassembled WGS sequence"/>
</dbReference>
<evidence type="ECO:0000313" key="2">
    <source>
        <dbReference type="Proteomes" id="UP000280405"/>
    </source>
</evidence>
<keyword evidence="2" id="KW-1185">Reference proteome</keyword>
<reference evidence="1 2" key="1">
    <citation type="submission" date="2018-09" db="EMBL/GenBank/DDBJ databases">
        <title>The draft genome of Acinetobacter spp. strains.</title>
        <authorList>
            <person name="Qin J."/>
            <person name="Feng Y."/>
            <person name="Zong Z."/>
        </authorList>
    </citation>
    <scope>NUCLEOTIDE SEQUENCE [LARGE SCALE GENOMIC DNA]</scope>
    <source>
        <strain evidence="1 2">WCHAc060115</strain>
    </source>
</reference>